<dbReference type="SUPFAM" id="SSF56672">
    <property type="entry name" value="DNA/RNA polymerases"/>
    <property type="match status" value="1"/>
</dbReference>
<keyword evidence="4" id="KW-0378">Hydrolase</keyword>
<dbReference type="InterPro" id="IPR036895">
    <property type="entry name" value="Uracil-DNA_glycosylase-like_sf"/>
</dbReference>
<dbReference type="PANTHER" id="PTHR33693">
    <property type="entry name" value="TYPE-5 URACIL-DNA GLYCOSYLASE"/>
    <property type="match status" value="1"/>
</dbReference>
<evidence type="ECO:0000256" key="1">
    <source>
        <dbReference type="ARBA" id="ARBA00022485"/>
    </source>
</evidence>
<dbReference type="Gene3D" id="3.40.470.10">
    <property type="entry name" value="Uracil-DNA glycosylase-like domain"/>
    <property type="match status" value="1"/>
</dbReference>
<dbReference type="SUPFAM" id="SSF53098">
    <property type="entry name" value="Ribonuclease H-like"/>
    <property type="match status" value="1"/>
</dbReference>
<dbReference type="InterPro" id="IPR051536">
    <property type="entry name" value="UDG_Type-4/5"/>
</dbReference>
<keyword evidence="2" id="KW-0479">Metal-binding</keyword>
<dbReference type="GO" id="GO:0006281">
    <property type="term" value="P:DNA repair"/>
    <property type="evidence" value="ECO:0007669"/>
    <property type="project" value="UniProtKB-KW"/>
</dbReference>
<dbReference type="SUPFAM" id="SSF52141">
    <property type="entry name" value="Uracil-DNA glycosylase-like"/>
    <property type="match status" value="1"/>
</dbReference>
<protein>
    <recommendedName>
        <fullName evidence="9">Uracil-DNA glycosylase-like domain-containing protein</fullName>
    </recommendedName>
</protein>
<keyword evidence="5" id="KW-0408">Iron</keyword>
<evidence type="ECO:0000256" key="8">
    <source>
        <dbReference type="SAM" id="MobiDB-lite"/>
    </source>
</evidence>
<proteinExistence type="predicted"/>
<dbReference type="EMBL" id="LAZR01012808">
    <property type="protein sequence ID" value="KKM24999.1"/>
    <property type="molecule type" value="Genomic_DNA"/>
</dbReference>
<evidence type="ECO:0000256" key="2">
    <source>
        <dbReference type="ARBA" id="ARBA00022723"/>
    </source>
</evidence>
<comment type="caution">
    <text evidence="10">The sequence shown here is derived from an EMBL/GenBank/DDBJ whole genome shotgun (WGS) entry which is preliminary data.</text>
</comment>
<keyword evidence="7" id="KW-0234">DNA repair</keyword>
<feature type="domain" description="Uracil-DNA glycosylase-like" evidence="9">
    <location>
        <begin position="45"/>
        <end position="203"/>
    </location>
</feature>
<evidence type="ECO:0000256" key="7">
    <source>
        <dbReference type="ARBA" id="ARBA00023204"/>
    </source>
</evidence>
<dbReference type="GO" id="GO:0046872">
    <property type="term" value="F:metal ion binding"/>
    <property type="evidence" value="ECO:0007669"/>
    <property type="project" value="UniProtKB-KW"/>
</dbReference>
<feature type="region of interest" description="Disordered" evidence="8">
    <location>
        <begin position="611"/>
        <end position="640"/>
    </location>
</feature>
<evidence type="ECO:0000313" key="10">
    <source>
        <dbReference type="EMBL" id="KKM24999.1"/>
    </source>
</evidence>
<dbReference type="GO" id="GO:0097506">
    <property type="term" value="F:deaminated base DNA N-glycosylase activity"/>
    <property type="evidence" value="ECO:0007669"/>
    <property type="project" value="UniProtKB-ARBA"/>
</dbReference>
<sequence length="685" mass="77387">MAQQALPVLQPHPSCTACDLATWPGLESPGLPTRVWDGGHTEPQPKKALLLVGSHPGVEENVKGSAFVGVTGQFPNRLYIKGGNLADFADVYLTNAVRCSPRTSELVTPKAVAACREWLDQDVRVLAQCYDEVVILATGENAISSVLQRKESLRTFHQGQVADVGGVECSVFATYLAAILLPSNDPSKILAIREHLLLVWRYLKFGYLPTTVKVPPPSELVGSRVLDPSPTTKLISLDVETYGAFERNHRGRLLPRQTVFHPAKSLHWDGVQRCDLVQTCALSWRSPRGGKLRTKVYRLDRRAECDRLVSVLQRLRQCCVLGQNVPFDVLYLRAFNHRFRRVLARPHCVLYELQVLNFLQNDQRAERSLKNLSLVLGVADYRDEAVDLKKGQRYRDSSDPRAWTYNAKDAQATLLDYEFLVEAISLWYGGDTDKWSSYSRQWYNEVLWLTVQMSENGVHYDVEQLGRVHDRHQVALDWLRDRAKRLWDWPMSGKGSGKARERIIADMIQQYQPEDLGLARQYSRRVKKSRLTGKVSAGKENVWLLMGVVPSRTPDRGKLLAYRRFQRLRKVVESYTGPLLHQVSEEKKTPNQQTALVKGVAHPSWHSVPSYASDEERSFGGTSQCRITPRNPGLQTEPPKIEACRRSRFPSGALVLADESQSEIRVATGLFGDEVFIQRETAVLG</sequence>
<dbReference type="InterPro" id="IPR005122">
    <property type="entry name" value="Uracil-DNA_glycosylase-like"/>
</dbReference>
<evidence type="ECO:0000259" key="9">
    <source>
        <dbReference type="Pfam" id="PF03167"/>
    </source>
</evidence>
<keyword evidence="3" id="KW-0227">DNA damage</keyword>
<feature type="non-terminal residue" evidence="10">
    <location>
        <position position="685"/>
    </location>
</feature>
<name>A0A0F9IY10_9ZZZZ</name>
<keyword evidence="6" id="KW-0411">Iron-sulfur</keyword>
<dbReference type="InterPro" id="IPR043502">
    <property type="entry name" value="DNA/RNA_pol_sf"/>
</dbReference>
<evidence type="ECO:0000256" key="3">
    <source>
        <dbReference type="ARBA" id="ARBA00022763"/>
    </source>
</evidence>
<organism evidence="10">
    <name type="scientific">marine sediment metagenome</name>
    <dbReference type="NCBI Taxonomy" id="412755"/>
    <lineage>
        <taxon>unclassified sequences</taxon>
        <taxon>metagenomes</taxon>
        <taxon>ecological metagenomes</taxon>
    </lineage>
</organism>
<evidence type="ECO:0000256" key="5">
    <source>
        <dbReference type="ARBA" id="ARBA00023004"/>
    </source>
</evidence>
<dbReference type="InterPro" id="IPR012337">
    <property type="entry name" value="RNaseH-like_sf"/>
</dbReference>
<dbReference type="PANTHER" id="PTHR33693:SF3">
    <property type="entry name" value="TYPE-5 URACIL-DNA GLYCOSYLASE"/>
    <property type="match status" value="1"/>
</dbReference>
<keyword evidence="1" id="KW-0004">4Fe-4S</keyword>
<dbReference type="GO" id="GO:0051539">
    <property type="term" value="F:4 iron, 4 sulfur cluster binding"/>
    <property type="evidence" value="ECO:0007669"/>
    <property type="project" value="UniProtKB-KW"/>
</dbReference>
<dbReference type="AlphaFoldDB" id="A0A0F9IY10"/>
<dbReference type="Pfam" id="PF03167">
    <property type="entry name" value="UDG"/>
    <property type="match status" value="1"/>
</dbReference>
<reference evidence="10" key="1">
    <citation type="journal article" date="2015" name="Nature">
        <title>Complex archaea that bridge the gap between prokaryotes and eukaryotes.</title>
        <authorList>
            <person name="Spang A."/>
            <person name="Saw J.H."/>
            <person name="Jorgensen S.L."/>
            <person name="Zaremba-Niedzwiedzka K."/>
            <person name="Martijn J."/>
            <person name="Lind A.E."/>
            <person name="van Eijk R."/>
            <person name="Schleper C."/>
            <person name="Guy L."/>
            <person name="Ettema T.J."/>
        </authorList>
    </citation>
    <scope>NUCLEOTIDE SEQUENCE</scope>
</reference>
<evidence type="ECO:0000256" key="4">
    <source>
        <dbReference type="ARBA" id="ARBA00022801"/>
    </source>
</evidence>
<gene>
    <name evidence="10" type="ORF">LCGC14_1599410</name>
</gene>
<evidence type="ECO:0000256" key="6">
    <source>
        <dbReference type="ARBA" id="ARBA00023014"/>
    </source>
</evidence>
<accession>A0A0F9IY10</accession>